<keyword evidence="5" id="KW-0378">Hydrolase</keyword>
<keyword evidence="12" id="KW-1185">Reference proteome</keyword>
<dbReference type="GO" id="GO:0005886">
    <property type="term" value="C:plasma membrane"/>
    <property type="evidence" value="ECO:0007669"/>
    <property type="project" value="TreeGrafter"/>
</dbReference>
<dbReference type="InterPro" id="IPR018497">
    <property type="entry name" value="Peptidase_M13_C"/>
</dbReference>
<dbReference type="PRINTS" id="PR00786">
    <property type="entry name" value="NEPRILYSIN"/>
</dbReference>
<accession>A0A844YIL5</accession>
<gene>
    <name evidence="11" type="ORF">GRI48_07690</name>
</gene>
<dbReference type="CDD" id="cd08662">
    <property type="entry name" value="M13"/>
    <property type="match status" value="1"/>
</dbReference>
<dbReference type="RefSeq" id="WP_160673584.1">
    <property type="nucleotide sequence ID" value="NZ_WTYN01000001.1"/>
</dbReference>
<keyword evidence="7" id="KW-0482">Metalloprotease</keyword>
<dbReference type="Pfam" id="PF05649">
    <property type="entry name" value="Peptidase_M13_N"/>
    <property type="match status" value="1"/>
</dbReference>
<evidence type="ECO:0000259" key="9">
    <source>
        <dbReference type="Pfam" id="PF01431"/>
    </source>
</evidence>
<dbReference type="InterPro" id="IPR042089">
    <property type="entry name" value="Peptidase_M13_dom_2"/>
</dbReference>
<evidence type="ECO:0000256" key="7">
    <source>
        <dbReference type="ARBA" id="ARBA00023049"/>
    </source>
</evidence>
<name>A0A844YIL5_9SPHN</name>
<dbReference type="PANTHER" id="PTHR11733">
    <property type="entry name" value="ZINC METALLOPROTEASE FAMILY M13 NEPRILYSIN-RELATED"/>
    <property type="match status" value="1"/>
</dbReference>
<dbReference type="Proteomes" id="UP000445582">
    <property type="component" value="Unassembled WGS sequence"/>
</dbReference>
<dbReference type="AlphaFoldDB" id="A0A844YIL5"/>
<comment type="cofactor">
    <cofactor evidence="1">
        <name>Zn(2+)</name>
        <dbReference type="ChEBI" id="CHEBI:29105"/>
    </cofactor>
</comment>
<dbReference type="OrthoDB" id="9775677at2"/>
<dbReference type="PROSITE" id="PS51885">
    <property type="entry name" value="NEPRILYSIN"/>
    <property type="match status" value="1"/>
</dbReference>
<dbReference type="GO" id="GO:0016485">
    <property type="term" value="P:protein processing"/>
    <property type="evidence" value="ECO:0007669"/>
    <property type="project" value="TreeGrafter"/>
</dbReference>
<evidence type="ECO:0000313" key="11">
    <source>
        <dbReference type="EMBL" id="MXO62888.1"/>
    </source>
</evidence>
<evidence type="ECO:0000313" key="12">
    <source>
        <dbReference type="Proteomes" id="UP000445582"/>
    </source>
</evidence>
<feature type="domain" description="Peptidase M13 N-terminal" evidence="10">
    <location>
        <begin position="49"/>
        <end position="444"/>
    </location>
</feature>
<dbReference type="Gene3D" id="1.10.1380.10">
    <property type="entry name" value="Neutral endopeptidase , domain2"/>
    <property type="match status" value="1"/>
</dbReference>
<keyword evidence="6" id="KW-0862">Zinc</keyword>
<dbReference type="Gene3D" id="3.40.390.10">
    <property type="entry name" value="Collagenase (Catalytic Domain)"/>
    <property type="match status" value="1"/>
</dbReference>
<evidence type="ECO:0000256" key="8">
    <source>
        <dbReference type="SAM" id="SignalP"/>
    </source>
</evidence>
<evidence type="ECO:0000256" key="5">
    <source>
        <dbReference type="ARBA" id="ARBA00022801"/>
    </source>
</evidence>
<dbReference type="GO" id="GO:0046872">
    <property type="term" value="F:metal ion binding"/>
    <property type="evidence" value="ECO:0007669"/>
    <property type="project" value="UniProtKB-KW"/>
</dbReference>
<evidence type="ECO:0000259" key="10">
    <source>
        <dbReference type="Pfam" id="PF05649"/>
    </source>
</evidence>
<dbReference type="Pfam" id="PF01431">
    <property type="entry name" value="Peptidase_M13"/>
    <property type="match status" value="1"/>
</dbReference>
<reference evidence="11 12" key="1">
    <citation type="submission" date="2019-12" db="EMBL/GenBank/DDBJ databases">
        <title>Genomic-based taxomic classification of the family Erythrobacteraceae.</title>
        <authorList>
            <person name="Xu L."/>
        </authorList>
    </citation>
    <scope>NUCLEOTIDE SEQUENCE [LARGE SCALE GENOMIC DNA]</scope>
    <source>
        <strain evidence="11 12">MCCC 1A09965</strain>
    </source>
</reference>
<keyword evidence="4" id="KW-0479">Metal-binding</keyword>
<evidence type="ECO:0000256" key="4">
    <source>
        <dbReference type="ARBA" id="ARBA00022723"/>
    </source>
</evidence>
<comment type="caution">
    <text evidence="11">The sequence shown here is derived from an EMBL/GenBank/DDBJ whole genome shotgun (WGS) entry which is preliminary data.</text>
</comment>
<dbReference type="SUPFAM" id="SSF55486">
    <property type="entry name" value="Metalloproteases ('zincins'), catalytic domain"/>
    <property type="match status" value="1"/>
</dbReference>
<dbReference type="PANTHER" id="PTHR11733:SF167">
    <property type="entry name" value="FI17812P1-RELATED"/>
    <property type="match status" value="1"/>
</dbReference>
<keyword evidence="8" id="KW-0732">Signal</keyword>
<evidence type="ECO:0000256" key="2">
    <source>
        <dbReference type="ARBA" id="ARBA00007357"/>
    </source>
</evidence>
<proteinExistence type="inferred from homology"/>
<dbReference type="EMBL" id="WTYN01000001">
    <property type="protein sequence ID" value="MXO62888.1"/>
    <property type="molecule type" value="Genomic_DNA"/>
</dbReference>
<evidence type="ECO:0000256" key="6">
    <source>
        <dbReference type="ARBA" id="ARBA00022833"/>
    </source>
</evidence>
<evidence type="ECO:0000256" key="3">
    <source>
        <dbReference type="ARBA" id="ARBA00022670"/>
    </source>
</evidence>
<dbReference type="InterPro" id="IPR008753">
    <property type="entry name" value="Peptidase_M13_N"/>
</dbReference>
<protein>
    <submittedName>
        <fullName evidence="11">M13 family peptidase</fullName>
    </submittedName>
</protein>
<comment type="similarity">
    <text evidence="2">Belongs to the peptidase M13 family.</text>
</comment>
<sequence length="702" mass="77435">MRNLLAFGASLAALALATSAQAQDEPDYPQMSFGEHGIDVASIDTTVDPGDDFFAYMNGKWVGQAELPADRSVFSTAHLLNERADDEIERLITQIAASNPAPGTSERRILDAYNSYLDRDAIDAAGMAPAQPYLQKIYDAPDFESLVRLFEAPEYTGLISIGVTTDSKAPDTHVAAVGFSGMGMSDRDYYLVDNERNLQIRASYMEMLEFMLGKAGYADPAAAAKSVYAFEKKVAELEWDRQYFRNPTLTYNKLTRAEFQALSPSFPLQALLESGDYQDTDVFLATQIPPTAEEIAAARLTDADLAQIGGGLPAMMDLLQKTPLATLKALMAARFVASNAAVLPSDVYDAYFKFAGTTMSGAQQPRPLKDRAIATVQGYLGEELGKLYVARNFPPASKAKMDEMVANIQASFREAFETNSWMTETTRKEALAKLAAFDPMIGYPEKFETYDGLVMKGDDALGNRQRVLAWATADNRAELDQPVDRSEWFMTPQTVNAYYSSLTNQIVFPAAILQPPMFDPQADAAVNYGAIGSVIGHEIGHGFDDSGSRYDGTGTLRNWWQDADRAAFEARADKMAKLIEAYCPLDDGALCMTGRQSMGEVLGDTVGLEMAYRAYRKSLNGKEAPVIDGLTGDQRFFLAFAQEWRVIMREAARRSQLVSASHPLNEFRVNNTVRQMQAWYDAFDVKPGDDLYLAPEDRITVF</sequence>
<organism evidence="11 12">
    <name type="scientific">Qipengyuania oceanensis</name>
    <dbReference type="NCBI Taxonomy" id="1463597"/>
    <lineage>
        <taxon>Bacteria</taxon>
        <taxon>Pseudomonadati</taxon>
        <taxon>Pseudomonadota</taxon>
        <taxon>Alphaproteobacteria</taxon>
        <taxon>Sphingomonadales</taxon>
        <taxon>Erythrobacteraceae</taxon>
        <taxon>Qipengyuania</taxon>
    </lineage>
</organism>
<keyword evidence="3" id="KW-0645">Protease</keyword>
<evidence type="ECO:0000256" key="1">
    <source>
        <dbReference type="ARBA" id="ARBA00001947"/>
    </source>
</evidence>
<dbReference type="GO" id="GO:0004222">
    <property type="term" value="F:metalloendopeptidase activity"/>
    <property type="evidence" value="ECO:0007669"/>
    <property type="project" value="InterPro"/>
</dbReference>
<feature type="domain" description="Peptidase M13 C-terminal" evidence="9">
    <location>
        <begin position="496"/>
        <end position="699"/>
    </location>
</feature>
<dbReference type="InterPro" id="IPR000718">
    <property type="entry name" value="Peptidase_M13"/>
</dbReference>
<dbReference type="InterPro" id="IPR024079">
    <property type="entry name" value="MetalloPept_cat_dom_sf"/>
</dbReference>
<feature type="signal peptide" evidence="8">
    <location>
        <begin position="1"/>
        <end position="22"/>
    </location>
</feature>
<feature type="chain" id="PRO_5032459253" evidence="8">
    <location>
        <begin position="23"/>
        <end position="702"/>
    </location>
</feature>